<evidence type="ECO:0000256" key="2">
    <source>
        <dbReference type="ARBA" id="ARBA00023015"/>
    </source>
</evidence>
<name>I0KZP2_9ACTN</name>
<dbReference type="InterPro" id="IPR013324">
    <property type="entry name" value="RNA_pol_sigma_r3/r4-like"/>
</dbReference>
<dbReference type="STRING" id="1150864.MILUP08_41958"/>
<keyword evidence="2" id="KW-0805">Transcription regulation</keyword>
<keyword evidence="4" id="KW-0238">DNA-binding</keyword>
<dbReference type="SUPFAM" id="SSF88946">
    <property type="entry name" value="Sigma2 domain of RNA polymerase sigma factors"/>
    <property type="match status" value="1"/>
</dbReference>
<evidence type="ECO:0000259" key="6">
    <source>
        <dbReference type="Pfam" id="PF04542"/>
    </source>
</evidence>
<dbReference type="Gene3D" id="1.10.10.10">
    <property type="entry name" value="Winged helix-like DNA-binding domain superfamily/Winged helix DNA-binding domain"/>
    <property type="match status" value="1"/>
</dbReference>
<dbReference type="Pfam" id="PF04542">
    <property type="entry name" value="Sigma70_r2"/>
    <property type="match status" value="1"/>
</dbReference>
<accession>I0KZP2</accession>
<dbReference type="OrthoDB" id="9811152at2"/>
<dbReference type="GO" id="GO:0006352">
    <property type="term" value="P:DNA-templated transcription initiation"/>
    <property type="evidence" value="ECO:0007669"/>
    <property type="project" value="InterPro"/>
</dbReference>
<reference evidence="9" key="1">
    <citation type="journal article" date="2012" name="J. Bacteriol.">
        <title>Genome Sequence of Micromonospora lupini Lupac 08, Isolated from Root Nodules of Lupinus angustifolius.</title>
        <authorList>
            <person name="Alonso-Vega P."/>
            <person name="Normand P."/>
            <person name="Bacigalupe R."/>
            <person name="Pujic P."/>
            <person name="Lajus A."/>
            <person name="Vallenet D."/>
            <person name="Carro L."/>
            <person name="Coll P."/>
            <person name="Trujillo M.E."/>
        </authorList>
    </citation>
    <scope>NUCLEOTIDE SEQUENCE [LARGE SCALE GENOMIC DNA]</scope>
    <source>
        <strain evidence="9">Lupac 08</strain>
    </source>
</reference>
<gene>
    <name evidence="8" type="ORF">MILUP08_41958</name>
</gene>
<dbReference type="NCBIfam" id="TIGR02937">
    <property type="entry name" value="sigma70-ECF"/>
    <property type="match status" value="1"/>
</dbReference>
<evidence type="ECO:0000256" key="1">
    <source>
        <dbReference type="ARBA" id="ARBA00010641"/>
    </source>
</evidence>
<dbReference type="InterPro" id="IPR014284">
    <property type="entry name" value="RNA_pol_sigma-70_dom"/>
</dbReference>
<evidence type="ECO:0000313" key="9">
    <source>
        <dbReference type="Proteomes" id="UP000003448"/>
    </source>
</evidence>
<keyword evidence="3" id="KW-0731">Sigma factor</keyword>
<proteinExistence type="inferred from homology"/>
<keyword evidence="9" id="KW-1185">Reference proteome</keyword>
<feature type="domain" description="RNA polymerase sigma-70 region 2" evidence="6">
    <location>
        <begin position="18"/>
        <end position="82"/>
    </location>
</feature>
<sequence>MTTHTCAATGRRPALDQLMSEHAGPLLTFVRTLVADHHLAEDIVQETFIQAWQHGNRLPFSEVPIRDWLMAVARGLAVTSLREVAVGRETTEPEVDVAQPDHADAAVATAEAIMLLRRLPNEHRAVLLHTYLAGRTTYQTARVLGVPVRTVRSRHHDALSTLRTSSARP</sequence>
<dbReference type="GO" id="GO:0003677">
    <property type="term" value="F:DNA binding"/>
    <property type="evidence" value="ECO:0007669"/>
    <property type="project" value="UniProtKB-KW"/>
</dbReference>
<evidence type="ECO:0000256" key="3">
    <source>
        <dbReference type="ARBA" id="ARBA00023082"/>
    </source>
</evidence>
<dbReference type="EMBL" id="CAIE01000017">
    <property type="protein sequence ID" value="CCH17039.1"/>
    <property type="molecule type" value="Genomic_DNA"/>
</dbReference>
<dbReference type="Proteomes" id="UP000003448">
    <property type="component" value="Unassembled WGS sequence"/>
</dbReference>
<dbReference type="InterPro" id="IPR007627">
    <property type="entry name" value="RNA_pol_sigma70_r2"/>
</dbReference>
<dbReference type="GO" id="GO:0016987">
    <property type="term" value="F:sigma factor activity"/>
    <property type="evidence" value="ECO:0007669"/>
    <property type="project" value="UniProtKB-KW"/>
</dbReference>
<organism evidence="8 9">
    <name type="scientific">Micromonospora lupini str. Lupac 08</name>
    <dbReference type="NCBI Taxonomy" id="1150864"/>
    <lineage>
        <taxon>Bacteria</taxon>
        <taxon>Bacillati</taxon>
        <taxon>Actinomycetota</taxon>
        <taxon>Actinomycetes</taxon>
        <taxon>Micromonosporales</taxon>
        <taxon>Micromonosporaceae</taxon>
        <taxon>Micromonospora</taxon>
    </lineage>
</organism>
<dbReference type="InterPro" id="IPR013325">
    <property type="entry name" value="RNA_pol_sigma_r2"/>
</dbReference>
<dbReference type="CDD" id="cd06171">
    <property type="entry name" value="Sigma70_r4"/>
    <property type="match status" value="1"/>
</dbReference>
<evidence type="ECO:0000259" key="7">
    <source>
        <dbReference type="Pfam" id="PF04545"/>
    </source>
</evidence>
<comment type="similarity">
    <text evidence="1">Belongs to the sigma-70 factor family. ECF subfamily.</text>
</comment>
<evidence type="ECO:0000313" key="8">
    <source>
        <dbReference type="EMBL" id="CCH17039.1"/>
    </source>
</evidence>
<dbReference type="Pfam" id="PF04545">
    <property type="entry name" value="Sigma70_r4"/>
    <property type="match status" value="1"/>
</dbReference>
<evidence type="ECO:0000256" key="5">
    <source>
        <dbReference type="ARBA" id="ARBA00023163"/>
    </source>
</evidence>
<feature type="domain" description="RNA polymerase sigma-70 region 4" evidence="7">
    <location>
        <begin position="115"/>
        <end position="163"/>
    </location>
</feature>
<keyword evidence="5" id="KW-0804">Transcription</keyword>
<dbReference type="Gene3D" id="1.10.1740.10">
    <property type="match status" value="1"/>
</dbReference>
<dbReference type="InterPro" id="IPR039425">
    <property type="entry name" value="RNA_pol_sigma-70-like"/>
</dbReference>
<dbReference type="eggNOG" id="COG1595">
    <property type="taxonomic scope" value="Bacteria"/>
</dbReference>
<dbReference type="PANTHER" id="PTHR43133:SF52">
    <property type="entry name" value="ECF RNA POLYMERASE SIGMA FACTOR SIGL"/>
    <property type="match status" value="1"/>
</dbReference>
<comment type="caution">
    <text evidence="8">The sequence shown here is derived from an EMBL/GenBank/DDBJ whole genome shotgun (WGS) entry which is preliminary data.</text>
</comment>
<dbReference type="SUPFAM" id="SSF88659">
    <property type="entry name" value="Sigma3 and sigma4 domains of RNA polymerase sigma factors"/>
    <property type="match status" value="1"/>
</dbReference>
<dbReference type="InterPro" id="IPR007630">
    <property type="entry name" value="RNA_pol_sigma70_r4"/>
</dbReference>
<dbReference type="InterPro" id="IPR036388">
    <property type="entry name" value="WH-like_DNA-bd_sf"/>
</dbReference>
<dbReference type="AlphaFoldDB" id="I0KZP2"/>
<protein>
    <submittedName>
        <fullName evidence="8">RNA polymerase sigma factor, ECF subfamily</fullName>
    </submittedName>
</protein>
<evidence type="ECO:0000256" key="4">
    <source>
        <dbReference type="ARBA" id="ARBA00023125"/>
    </source>
</evidence>
<dbReference type="RefSeq" id="WP_007457414.1">
    <property type="nucleotide sequence ID" value="NZ_HF570108.1"/>
</dbReference>
<dbReference type="PANTHER" id="PTHR43133">
    <property type="entry name" value="RNA POLYMERASE ECF-TYPE SIGMA FACTO"/>
    <property type="match status" value="1"/>
</dbReference>